<keyword evidence="4" id="KW-1185">Reference proteome</keyword>
<gene>
    <name evidence="3" type="ORF">ACFQ4H_13205</name>
</gene>
<accession>A0ABW3YC57</accession>
<feature type="transmembrane region" description="Helical" evidence="2">
    <location>
        <begin position="171"/>
        <end position="192"/>
    </location>
</feature>
<evidence type="ECO:0000256" key="1">
    <source>
        <dbReference type="SAM" id="MobiDB-lite"/>
    </source>
</evidence>
<feature type="region of interest" description="Disordered" evidence="1">
    <location>
        <begin position="383"/>
        <end position="434"/>
    </location>
</feature>
<evidence type="ECO:0000313" key="4">
    <source>
        <dbReference type="Proteomes" id="UP001597260"/>
    </source>
</evidence>
<evidence type="ECO:0000256" key="2">
    <source>
        <dbReference type="SAM" id="Phobius"/>
    </source>
</evidence>
<dbReference type="PANTHER" id="PTHR20992:SF9">
    <property type="entry name" value="AT15442P-RELATED"/>
    <property type="match status" value="1"/>
</dbReference>
<feature type="region of interest" description="Disordered" evidence="1">
    <location>
        <begin position="346"/>
        <end position="365"/>
    </location>
</feature>
<organism evidence="3 4">
    <name type="scientific">Micromonospora sonneratiae</name>
    <dbReference type="NCBI Taxonomy" id="1184706"/>
    <lineage>
        <taxon>Bacteria</taxon>
        <taxon>Bacillati</taxon>
        <taxon>Actinomycetota</taxon>
        <taxon>Actinomycetes</taxon>
        <taxon>Micromonosporales</taxon>
        <taxon>Micromonosporaceae</taxon>
        <taxon>Micromonospora</taxon>
    </lineage>
</organism>
<feature type="compositionally biased region" description="Basic and acidic residues" evidence="1">
    <location>
        <begin position="1"/>
        <end position="10"/>
    </location>
</feature>
<feature type="transmembrane region" description="Helical" evidence="2">
    <location>
        <begin position="275"/>
        <end position="300"/>
    </location>
</feature>
<dbReference type="Proteomes" id="UP001597260">
    <property type="component" value="Unassembled WGS sequence"/>
</dbReference>
<feature type="compositionally biased region" description="Polar residues" evidence="1">
    <location>
        <begin position="424"/>
        <end position="434"/>
    </location>
</feature>
<keyword evidence="2" id="KW-0812">Transmembrane</keyword>
<keyword evidence="2" id="KW-0472">Membrane</keyword>
<feature type="transmembrane region" description="Helical" evidence="2">
    <location>
        <begin position="306"/>
        <end position="327"/>
    </location>
</feature>
<feature type="transmembrane region" description="Helical" evidence="2">
    <location>
        <begin position="146"/>
        <end position="165"/>
    </location>
</feature>
<sequence length="434" mass="45621">MGTPAERRTTVEFSPVTGSGAGRSVEKGTRLLHLRIIAPTGRCPAVVELLTGNPAVAHIVVLPGAAHRPAGDVVLCDVAREGADEVLRALRALDIDETGSISVDGVDIALSRAADRAARITPGLGADAVVWDEIAQKTGEQTRLSATYLSLITVATIIAGIGVLLDQPILIVGAMVVGPEFGPLAALCVAVVRRRSAVITRSVVALVVGFLVAMVATMLSTWALTAFGLIDRSMLLAERPLTDFIWRPDALSWVVGLLAGVAGMLSLTSNNAGPLVGVLISVTTVPAAANVAVALAYGVLNEAVGSAIQLVINLCAIVVAGVLTLVVQRFWWRRVTPVRWWDRRTPTGVGKPVAASGSRPPADQPGLVQQRLVQQRLVQQRLVQQRPADQPEGGGCPADQPELVQECPVPSPDPVRERTGRPDQGQSSPASKRR</sequence>
<evidence type="ECO:0000313" key="3">
    <source>
        <dbReference type="EMBL" id="MFD1322053.1"/>
    </source>
</evidence>
<comment type="caution">
    <text evidence="3">The sequence shown here is derived from an EMBL/GenBank/DDBJ whole genome shotgun (WGS) entry which is preliminary data.</text>
</comment>
<name>A0ABW3YC57_9ACTN</name>
<feature type="transmembrane region" description="Helical" evidence="2">
    <location>
        <begin position="250"/>
        <end position="268"/>
    </location>
</feature>
<dbReference type="RefSeq" id="WP_377570550.1">
    <property type="nucleotide sequence ID" value="NZ_JBHTMP010000016.1"/>
</dbReference>
<feature type="transmembrane region" description="Helical" evidence="2">
    <location>
        <begin position="204"/>
        <end position="230"/>
    </location>
</feature>
<protein>
    <submittedName>
        <fullName evidence="3">DUF389 domain-containing protein</fullName>
    </submittedName>
</protein>
<dbReference type="Pfam" id="PF04087">
    <property type="entry name" value="DUF389"/>
    <property type="match status" value="1"/>
</dbReference>
<reference evidence="4" key="1">
    <citation type="journal article" date="2019" name="Int. J. Syst. Evol. Microbiol.">
        <title>The Global Catalogue of Microorganisms (GCM) 10K type strain sequencing project: providing services to taxonomists for standard genome sequencing and annotation.</title>
        <authorList>
            <consortium name="The Broad Institute Genomics Platform"/>
            <consortium name="The Broad Institute Genome Sequencing Center for Infectious Disease"/>
            <person name="Wu L."/>
            <person name="Ma J."/>
        </authorList>
    </citation>
    <scope>NUCLEOTIDE SEQUENCE [LARGE SCALE GENOMIC DNA]</scope>
    <source>
        <strain evidence="4">JCM 31037</strain>
    </source>
</reference>
<dbReference type="InterPro" id="IPR005240">
    <property type="entry name" value="DUF389"/>
</dbReference>
<keyword evidence="2" id="KW-1133">Transmembrane helix</keyword>
<feature type="region of interest" description="Disordered" evidence="1">
    <location>
        <begin position="1"/>
        <end position="22"/>
    </location>
</feature>
<dbReference type="PANTHER" id="PTHR20992">
    <property type="entry name" value="AT15442P-RELATED"/>
    <property type="match status" value="1"/>
</dbReference>
<dbReference type="EMBL" id="JBHTMP010000016">
    <property type="protein sequence ID" value="MFD1322053.1"/>
    <property type="molecule type" value="Genomic_DNA"/>
</dbReference>
<proteinExistence type="predicted"/>